<dbReference type="EMBL" id="CP023004">
    <property type="protein sequence ID" value="AWI09361.1"/>
    <property type="molecule type" value="Genomic_DNA"/>
</dbReference>
<protein>
    <recommendedName>
        <fullName evidence="4">Lipoprotein</fullName>
    </recommendedName>
</protein>
<dbReference type="OrthoDB" id="195291at2"/>
<feature type="signal peptide" evidence="1">
    <location>
        <begin position="1"/>
        <end position="19"/>
    </location>
</feature>
<dbReference type="KEGG" id="elut:CKA38_08995"/>
<evidence type="ECO:0000313" key="2">
    <source>
        <dbReference type="EMBL" id="AWI09361.1"/>
    </source>
</evidence>
<evidence type="ECO:0000313" key="3">
    <source>
        <dbReference type="Proteomes" id="UP000244896"/>
    </source>
</evidence>
<dbReference type="AlphaFoldDB" id="A0A2U8E3G6"/>
<evidence type="ECO:0008006" key="4">
    <source>
        <dbReference type="Google" id="ProtNLM"/>
    </source>
</evidence>
<sequence length="165" mass="18247">MKRNLAQIFSFSSMLAAVAIVAGCASSGSKSGAVEVVRVWPEYRAAESFDRISEYFSDKENTGGQIVLRTRPESREGYYFFTRVKIPADISNARIVIDVIMPTSPDPKIHSLPVPPLRKGTVLLNPGLTGADWPDAKARPTAWRMRLLAADGAEIFARQSYLWSK</sequence>
<gene>
    <name evidence="2" type="ORF">CKA38_08995</name>
</gene>
<dbReference type="PROSITE" id="PS51257">
    <property type="entry name" value="PROKAR_LIPOPROTEIN"/>
    <property type="match status" value="1"/>
</dbReference>
<organism evidence="2 3">
    <name type="scientific">Ereboglobus luteus</name>
    <dbReference type="NCBI Taxonomy" id="1796921"/>
    <lineage>
        <taxon>Bacteria</taxon>
        <taxon>Pseudomonadati</taxon>
        <taxon>Verrucomicrobiota</taxon>
        <taxon>Opitutia</taxon>
        <taxon>Opitutales</taxon>
        <taxon>Opitutaceae</taxon>
        <taxon>Ereboglobus</taxon>
    </lineage>
</organism>
<reference evidence="2 3" key="1">
    <citation type="journal article" date="2018" name="Syst. Appl. Microbiol.">
        <title>Ereboglobus luteus gen. nov. sp. nov. from cockroach guts, and new insights into the oxygen relationship of the genera Opitutus and Didymococcus (Verrucomicrobia: Opitutaceae).</title>
        <authorList>
            <person name="Tegtmeier D."/>
            <person name="Belitz A."/>
            <person name="Radek R."/>
            <person name="Heimerl T."/>
            <person name="Brune A."/>
        </authorList>
    </citation>
    <scope>NUCLEOTIDE SEQUENCE [LARGE SCALE GENOMIC DNA]</scope>
    <source>
        <strain evidence="2 3">Ho45</strain>
    </source>
</reference>
<dbReference type="Proteomes" id="UP000244896">
    <property type="component" value="Chromosome"/>
</dbReference>
<keyword evidence="3" id="KW-1185">Reference proteome</keyword>
<evidence type="ECO:0000256" key="1">
    <source>
        <dbReference type="SAM" id="SignalP"/>
    </source>
</evidence>
<accession>A0A2U8E3G6</accession>
<feature type="chain" id="PRO_5015873673" description="Lipoprotein" evidence="1">
    <location>
        <begin position="20"/>
        <end position="165"/>
    </location>
</feature>
<name>A0A2U8E3G6_9BACT</name>
<keyword evidence="1" id="KW-0732">Signal</keyword>
<proteinExistence type="predicted"/>
<dbReference type="RefSeq" id="WP_108825171.1">
    <property type="nucleotide sequence ID" value="NZ_CP023004.1"/>
</dbReference>